<dbReference type="PRINTS" id="PR00332">
    <property type="entry name" value="HISTRIAD"/>
</dbReference>
<accession>A0ABR5TNQ8</accession>
<protein>
    <recommendedName>
        <fullName evidence="2">HIT domain-containing protein</fullName>
    </recommendedName>
</protein>
<dbReference type="EMBL" id="LSDB01000003">
    <property type="protein sequence ID" value="KXB58876.1"/>
    <property type="molecule type" value="Genomic_DNA"/>
</dbReference>
<dbReference type="InterPro" id="IPR036265">
    <property type="entry name" value="HIT-like_sf"/>
</dbReference>
<dbReference type="PROSITE" id="PS51084">
    <property type="entry name" value="HIT_2"/>
    <property type="match status" value="1"/>
</dbReference>
<dbReference type="RefSeq" id="WP_066128552.1">
    <property type="nucleotide sequence ID" value="NZ_KQ959856.1"/>
</dbReference>
<evidence type="ECO:0000259" key="2">
    <source>
        <dbReference type="PROSITE" id="PS51084"/>
    </source>
</evidence>
<dbReference type="InterPro" id="IPR019808">
    <property type="entry name" value="Histidine_triad_CS"/>
</dbReference>
<dbReference type="PROSITE" id="PS00892">
    <property type="entry name" value="HIT_1"/>
    <property type="match status" value="1"/>
</dbReference>
<evidence type="ECO:0000256" key="1">
    <source>
        <dbReference type="PROSITE-ProRule" id="PRU00464"/>
    </source>
</evidence>
<dbReference type="PANTHER" id="PTHR46648">
    <property type="entry name" value="HIT FAMILY PROTEIN 1"/>
    <property type="match status" value="1"/>
</dbReference>
<dbReference type="CDD" id="cd01277">
    <property type="entry name" value="HINT_subgroup"/>
    <property type="match status" value="1"/>
</dbReference>
<comment type="caution">
    <text evidence="3">The sequence shown here is derived from an EMBL/GenBank/DDBJ whole genome shotgun (WGS) entry which is preliminary data.</text>
</comment>
<dbReference type="Proteomes" id="UP000070467">
    <property type="component" value="Unassembled WGS sequence"/>
</dbReference>
<feature type="short sequence motif" description="Histidine triad motif" evidence="1">
    <location>
        <begin position="97"/>
        <end position="101"/>
    </location>
</feature>
<organism evidence="3 4">
    <name type="scientific">Gemelliphila asaccharolytica</name>
    <dbReference type="NCBI Taxonomy" id="502393"/>
    <lineage>
        <taxon>Bacteria</taxon>
        <taxon>Bacillati</taxon>
        <taxon>Bacillota</taxon>
        <taxon>Bacilli</taxon>
        <taxon>Bacillales</taxon>
        <taxon>Gemellaceae</taxon>
        <taxon>Gemelliphila</taxon>
    </lineage>
</organism>
<dbReference type="InterPro" id="IPR039384">
    <property type="entry name" value="HINT"/>
</dbReference>
<dbReference type="SUPFAM" id="SSF54197">
    <property type="entry name" value="HIT-like"/>
    <property type="match status" value="1"/>
</dbReference>
<reference evidence="3 4" key="1">
    <citation type="submission" date="2016-01" db="EMBL/GenBank/DDBJ databases">
        <authorList>
            <person name="Mitreva M."/>
            <person name="Pepin K.H."/>
            <person name="Mihindukulasuriya K.A."/>
            <person name="Fulton R."/>
            <person name="Fronick C."/>
            <person name="O'Laughlin M."/>
            <person name="Miner T."/>
            <person name="Herter B."/>
            <person name="Rosa B.A."/>
            <person name="Cordes M."/>
            <person name="Tomlinson C."/>
            <person name="Wollam A."/>
            <person name="Palsikar V.B."/>
            <person name="Mardis E.R."/>
            <person name="Wilson R.K."/>
        </authorList>
    </citation>
    <scope>NUCLEOTIDE SEQUENCE [LARGE SCALE GENOMIC DNA]</scope>
    <source>
        <strain evidence="3 4">KA00071</strain>
    </source>
</reference>
<dbReference type="PANTHER" id="PTHR46648:SF1">
    <property type="entry name" value="ADENOSINE 5'-MONOPHOSPHORAMIDASE HNT1"/>
    <property type="match status" value="1"/>
</dbReference>
<dbReference type="Gene3D" id="3.30.428.10">
    <property type="entry name" value="HIT-like"/>
    <property type="match status" value="1"/>
</dbReference>
<gene>
    <name evidence="3" type="ORF">HMPREF1871_00119</name>
</gene>
<keyword evidence="4" id="KW-1185">Reference proteome</keyword>
<feature type="domain" description="HIT" evidence="2">
    <location>
        <begin position="5"/>
        <end position="113"/>
    </location>
</feature>
<dbReference type="InterPro" id="IPR001310">
    <property type="entry name" value="Histidine_triad_HIT"/>
</dbReference>
<dbReference type="Pfam" id="PF01230">
    <property type="entry name" value="HIT"/>
    <property type="match status" value="1"/>
</dbReference>
<proteinExistence type="predicted"/>
<dbReference type="InterPro" id="IPR011146">
    <property type="entry name" value="HIT-like"/>
</dbReference>
<evidence type="ECO:0000313" key="3">
    <source>
        <dbReference type="EMBL" id="KXB58876.1"/>
    </source>
</evidence>
<name>A0ABR5TNQ8_9BACL</name>
<evidence type="ECO:0000313" key="4">
    <source>
        <dbReference type="Proteomes" id="UP000070467"/>
    </source>
</evidence>
<sequence>MEKTIFEKVLDKEIPSYKIYEDDNVYAFLDVFPIAKGHTLIIPKKHCRNIFDCDEETAANLGKSLPKIANAVKKAFNADGINIFQNNEEYAGQSVFHLHFHVVPRYKDTSANFDNLEVKWPPQKLSEKDFLEIQENITKNL</sequence>